<comment type="caution">
    <text evidence="1">The sequence shown here is derived from an EMBL/GenBank/DDBJ whole genome shotgun (WGS) entry which is preliminary data.</text>
</comment>
<feature type="non-terminal residue" evidence="1">
    <location>
        <position position="1"/>
    </location>
</feature>
<accession>X1LS01</accession>
<protein>
    <submittedName>
        <fullName evidence="1">Uncharacterized protein</fullName>
    </submittedName>
</protein>
<sequence length="37" mass="4070">AFLTVIARLLSVIASEARQSLTKKTLNPKSETLNNIK</sequence>
<gene>
    <name evidence="1" type="ORF">S06H3_25491</name>
</gene>
<dbReference type="EMBL" id="BARV01014676">
    <property type="protein sequence ID" value="GAI21873.1"/>
    <property type="molecule type" value="Genomic_DNA"/>
</dbReference>
<reference evidence="1" key="1">
    <citation type="journal article" date="2014" name="Front. Microbiol.">
        <title>High frequency of phylogenetically diverse reductive dehalogenase-homologous genes in deep subseafloor sedimentary metagenomes.</title>
        <authorList>
            <person name="Kawai M."/>
            <person name="Futagami T."/>
            <person name="Toyoda A."/>
            <person name="Takaki Y."/>
            <person name="Nishi S."/>
            <person name="Hori S."/>
            <person name="Arai W."/>
            <person name="Tsubouchi T."/>
            <person name="Morono Y."/>
            <person name="Uchiyama I."/>
            <person name="Ito T."/>
            <person name="Fujiyama A."/>
            <person name="Inagaki F."/>
            <person name="Takami H."/>
        </authorList>
    </citation>
    <scope>NUCLEOTIDE SEQUENCE</scope>
    <source>
        <strain evidence="1">Expedition CK06-06</strain>
    </source>
</reference>
<organism evidence="1">
    <name type="scientific">marine sediment metagenome</name>
    <dbReference type="NCBI Taxonomy" id="412755"/>
    <lineage>
        <taxon>unclassified sequences</taxon>
        <taxon>metagenomes</taxon>
        <taxon>ecological metagenomes</taxon>
    </lineage>
</organism>
<name>X1LS01_9ZZZZ</name>
<dbReference type="AlphaFoldDB" id="X1LS01"/>
<proteinExistence type="predicted"/>
<evidence type="ECO:0000313" key="1">
    <source>
        <dbReference type="EMBL" id="GAI21873.1"/>
    </source>
</evidence>